<dbReference type="InterPro" id="IPR003768">
    <property type="entry name" value="ScpA"/>
</dbReference>
<dbReference type="OrthoDB" id="9793741at2"/>
<keyword evidence="3" id="KW-1185">Reference proteome</keyword>
<reference evidence="2 3" key="1">
    <citation type="submission" date="2018-06" db="EMBL/GenBank/DDBJ databases">
        <title>Genomic Encyclopedia of Type Strains, Phase IV (KMG-IV): sequencing the most valuable type-strain genomes for metagenomic binning, comparative biology and taxonomic classification.</title>
        <authorList>
            <person name="Goeker M."/>
        </authorList>
    </citation>
    <scope>NUCLEOTIDE SEQUENCE [LARGE SCALE GENOMIC DNA]</scope>
    <source>
        <strain evidence="2 3">DSM 24875</strain>
    </source>
</reference>
<proteinExistence type="predicted"/>
<dbReference type="RefSeq" id="WP_113894044.1">
    <property type="nucleotide sequence ID" value="NZ_QNRK01000061.1"/>
</dbReference>
<dbReference type="PANTHER" id="PTHR33969:SF2">
    <property type="entry name" value="SEGREGATION AND CONDENSATION PROTEIN A"/>
    <property type="match status" value="1"/>
</dbReference>
<dbReference type="Gene3D" id="6.10.250.2410">
    <property type="match status" value="1"/>
</dbReference>
<dbReference type="EMBL" id="QNRK01000061">
    <property type="protein sequence ID" value="RBP00975.1"/>
    <property type="molecule type" value="Genomic_DNA"/>
</dbReference>
<accession>A0A366EHS4</accession>
<dbReference type="Pfam" id="PF02616">
    <property type="entry name" value="SMC_ScpA"/>
    <property type="match status" value="1"/>
</dbReference>
<dbReference type="Proteomes" id="UP000253529">
    <property type="component" value="Unassembled WGS sequence"/>
</dbReference>
<organism evidence="2 3">
    <name type="scientific">Roseiarcus fermentans</name>
    <dbReference type="NCBI Taxonomy" id="1473586"/>
    <lineage>
        <taxon>Bacteria</taxon>
        <taxon>Pseudomonadati</taxon>
        <taxon>Pseudomonadota</taxon>
        <taxon>Alphaproteobacteria</taxon>
        <taxon>Hyphomicrobiales</taxon>
        <taxon>Roseiarcaceae</taxon>
        <taxon>Roseiarcus</taxon>
    </lineage>
</organism>
<name>A0A366EHS4_9HYPH</name>
<evidence type="ECO:0000313" key="2">
    <source>
        <dbReference type="EMBL" id="RBP00975.1"/>
    </source>
</evidence>
<evidence type="ECO:0000313" key="3">
    <source>
        <dbReference type="Proteomes" id="UP000253529"/>
    </source>
</evidence>
<evidence type="ECO:0000256" key="1">
    <source>
        <dbReference type="ARBA" id="ARBA00044777"/>
    </source>
</evidence>
<protein>
    <recommendedName>
        <fullName evidence="1">Segregation and condensation protein A</fullName>
    </recommendedName>
</protein>
<dbReference type="PANTHER" id="PTHR33969">
    <property type="entry name" value="SEGREGATION AND CONDENSATION PROTEIN A"/>
    <property type="match status" value="1"/>
</dbReference>
<comment type="caution">
    <text evidence="2">The sequence shown here is derived from an EMBL/GenBank/DDBJ whole genome shotgun (WGS) entry which is preliminary data.</text>
</comment>
<dbReference type="AlphaFoldDB" id="A0A366EHS4"/>
<sequence length="273" mass="30068">MPAEAAFDGEFGSGRASDEPTFTVDLDGFEGPLDLLLELARRQKVDLSRISVLALAEQYLLFVEAALKQRLELAADYLVMAAWLAYLKSRLLLPAPPQAAEPDASELAEALSRRLRKLEAIRKAAGLLLGRARLGRDVFGRGEPEAIEVARRSHWETNLYDLLAAYARQAQKHARARVRFKAREVWSLAEAREALARLVGLSLDWTAFDDWLLAACVDPAMRRSARASSFSASLELVREGKIEIRQETTFAPIWIRAASPAVAEGAASITASP</sequence>
<gene>
    <name evidence="2" type="ORF">DFR50_16115</name>
</gene>